<evidence type="ECO:0000313" key="2">
    <source>
        <dbReference type="EMBL" id="OQB41041.1"/>
    </source>
</evidence>
<keyword evidence="1" id="KW-0175">Coiled coil</keyword>
<evidence type="ECO:0000256" key="1">
    <source>
        <dbReference type="SAM" id="Coils"/>
    </source>
</evidence>
<accession>A0A1V5ZLP1</accession>
<feature type="coiled-coil region" evidence="1">
    <location>
        <begin position="38"/>
        <end position="97"/>
    </location>
</feature>
<protein>
    <submittedName>
        <fullName evidence="2">Uncharacterized protein</fullName>
    </submittedName>
</protein>
<organism evidence="2">
    <name type="scientific">candidate division CPR1 bacterium ADurb.Bin160</name>
    <dbReference type="NCBI Taxonomy" id="1852826"/>
    <lineage>
        <taxon>Bacteria</taxon>
        <taxon>candidate division CPR1</taxon>
    </lineage>
</organism>
<name>A0A1V5ZLP1_9BACT</name>
<comment type="caution">
    <text evidence="2">The sequence shown here is derived from an EMBL/GenBank/DDBJ whole genome shotgun (WGS) entry which is preliminary data.</text>
</comment>
<dbReference type="Proteomes" id="UP000485621">
    <property type="component" value="Unassembled WGS sequence"/>
</dbReference>
<sequence>MKTKNILENFIRVFNEETEKVRIPFEKGSLGLSLDDSIEKYKEKIESKESTWEEMSKQLNTLVIFNKRKHPDVAQKARNLRKKIAAWIEEKREKDQEFGKLFSITNK</sequence>
<gene>
    <name evidence="2" type="ORF">BWY04_01071</name>
</gene>
<dbReference type="EMBL" id="MWDB01000025">
    <property type="protein sequence ID" value="OQB41041.1"/>
    <property type="molecule type" value="Genomic_DNA"/>
</dbReference>
<reference evidence="2" key="1">
    <citation type="submission" date="2017-02" db="EMBL/GenBank/DDBJ databases">
        <title>Delving into the versatile metabolic prowess of the omnipresent phylum Bacteroidetes.</title>
        <authorList>
            <person name="Nobu M.K."/>
            <person name="Mei R."/>
            <person name="Narihiro T."/>
            <person name="Kuroda K."/>
            <person name="Liu W.-T."/>
        </authorList>
    </citation>
    <scope>NUCLEOTIDE SEQUENCE</scope>
    <source>
        <strain evidence="2">ADurb.Bin160</strain>
    </source>
</reference>
<proteinExistence type="predicted"/>
<dbReference type="AlphaFoldDB" id="A0A1V5ZLP1"/>